<evidence type="ECO:0000313" key="3">
    <source>
        <dbReference type="Proteomes" id="UP000324209"/>
    </source>
</evidence>
<dbReference type="Proteomes" id="UP000324209">
    <property type="component" value="Chromosome"/>
</dbReference>
<dbReference type="RefSeq" id="WP_149486710.1">
    <property type="nucleotide sequence ID" value="NZ_CP036150.1"/>
</dbReference>
<dbReference type="KEGG" id="ock:EXM22_11770"/>
<gene>
    <name evidence="2" type="ORF">EXM22_11770</name>
</gene>
<protein>
    <submittedName>
        <fullName evidence="2">Uncharacterized protein</fullName>
    </submittedName>
</protein>
<sequence length="571" mass="67392">MDENRNKIETPAYFHMESFRREEVLAQIGSFTQVQYQLFHNICEFWNPVLDYNHFILKSSKSFLASNNQLELLMGKLKAAHMGLLQYGVNDGEMKASRIILCDKDAFPFFYYLTEDFFARHIFEHKHPFLTIKAFDDDGITLPVDMITPLETSMLSPGFASQNKDLKIIGINRKMKSPILLPSGMMKEFITALISHIRLEMASPNLMENLSRITSKKISDIQKDLSKREPDFWIMACQKLIEHKEDLKIRFKGLNPLIFTSCQLLQTYFQNTITEKKQELITESEKQKAREEMIKGIKMREASWTPVSVLDEQLKEKEEKWPGFREEFKQAALVRGESKEQPELVFINNMIIHKDFLFHYFTRQISTLRNHLLFLYQDQMSDLLKRNRTDKYTQFFSRSNFRSDIMSRIKDKDLQLWELLQKPTRVAEGAYHYLQEVKGITKSTRIKDVMGLYFHSDLKNFRQVDSMFQLKLLTMFEKAYKELGWWGRFILRLTGRYESYVTMFSETTAEANQLKSTHSLRHKKSLTKKPYGKEGNTPGKIQRLQNKSSSYSPRDKRKAWAEFDDALKRKK</sequence>
<dbReference type="AlphaFoldDB" id="A0A5C1QN26"/>
<feature type="compositionally biased region" description="Basic residues" evidence="1">
    <location>
        <begin position="518"/>
        <end position="527"/>
    </location>
</feature>
<dbReference type="OrthoDB" id="9817370at2"/>
<evidence type="ECO:0000256" key="1">
    <source>
        <dbReference type="SAM" id="MobiDB-lite"/>
    </source>
</evidence>
<proteinExistence type="predicted"/>
<accession>A0A5C1QN26</accession>
<organism evidence="2 3">
    <name type="scientific">Oceanispirochaeta crateris</name>
    <dbReference type="NCBI Taxonomy" id="2518645"/>
    <lineage>
        <taxon>Bacteria</taxon>
        <taxon>Pseudomonadati</taxon>
        <taxon>Spirochaetota</taxon>
        <taxon>Spirochaetia</taxon>
        <taxon>Spirochaetales</taxon>
        <taxon>Spirochaetaceae</taxon>
        <taxon>Oceanispirochaeta</taxon>
    </lineage>
</organism>
<feature type="compositionally biased region" description="Polar residues" evidence="1">
    <location>
        <begin position="543"/>
        <end position="552"/>
    </location>
</feature>
<dbReference type="EMBL" id="CP036150">
    <property type="protein sequence ID" value="QEN08629.1"/>
    <property type="molecule type" value="Genomic_DNA"/>
</dbReference>
<reference evidence="2 3" key="1">
    <citation type="submission" date="2019-02" db="EMBL/GenBank/DDBJ databases">
        <title>Complete Genome Sequence and Methylome Analysis of free living Spirochaetas.</title>
        <authorList>
            <person name="Fomenkov A."/>
            <person name="Dubinina G."/>
            <person name="Leshcheva N."/>
            <person name="Mikheeva N."/>
            <person name="Grabovich M."/>
            <person name="Vincze T."/>
            <person name="Roberts R.J."/>
        </authorList>
    </citation>
    <scope>NUCLEOTIDE SEQUENCE [LARGE SCALE GENOMIC DNA]</scope>
    <source>
        <strain evidence="2 3">K2</strain>
    </source>
</reference>
<keyword evidence="3" id="KW-1185">Reference proteome</keyword>
<feature type="region of interest" description="Disordered" evidence="1">
    <location>
        <begin position="514"/>
        <end position="556"/>
    </location>
</feature>
<name>A0A5C1QN26_9SPIO</name>
<evidence type="ECO:0000313" key="2">
    <source>
        <dbReference type="EMBL" id="QEN08629.1"/>
    </source>
</evidence>